<dbReference type="PANTHER" id="PTHR43776">
    <property type="entry name" value="TRANSPORT ATP-BINDING PROTEIN"/>
    <property type="match status" value="1"/>
</dbReference>
<comment type="caution">
    <text evidence="6">The sequence shown here is derived from an EMBL/GenBank/DDBJ whole genome shotgun (WGS) entry which is preliminary data.</text>
</comment>
<keyword evidence="4" id="KW-0067">ATP-binding</keyword>
<keyword evidence="2" id="KW-0813">Transport</keyword>
<evidence type="ECO:0000256" key="3">
    <source>
        <dbReference type="ARBA" id="ARBA00022741"/>
    </source>
</evidence>
<evidence type="ECO:0000256" key="1">
    <source>
        <dbReference type="ARBA" id="ARBA00005417"/>
    </source>
</evidence>
<name>A0A841FZZ4_9ACTN</name>
<dbReference type="PROSITE" id="PS50893">
    <property type="entry name" value="ABC_TRANSPORTER_2"/>
    <property type="match status" value="1"/>
</dbReference>
<dbReference type="InterPro" id="IPR003439">
    <property type="entry name" value="ABC_transporter-like_ATP-bd"/>
</dbReference>
<dbReference type="Proteomes" id="UP000548476">
    <property type="component" value="Unassembled WGS sequence"/>
</dbReference>
<dbReference type="InterPro" id="IPR017871">
    <property type="entry name" value="ABC_transporter-like_CS"/>
</dbReference>
<sequence length="268" mass="29026">MSDTPLVALDGLTVRFGRPRRPWRPTSTVTDAVAGVDLRVERGETLALVGESGSGKTTLARCVAGLIGDYAGEFRFDGDLVAARARRRPELRRSIQMVFQDPRSSLNPRMTVGKIVTEGWEAHPSAAPDDPKTALVALLDQVGLDESLIGRRPGELSGGQCQRVSIARALALRPRLLVCDEAVSALDVSVQAQILRLLIDLRGAYDLTILFITHDLGVVRQIADRVAVMRRGEIVETGATAGLYEAPVHPYTRELLDAALDIESEAVN</sequence>
<dbReference type="Pfam" id="PF00005">
    <property type="entry name" value="ABC_tran"/>
    <property type="match status" value="1"/>
</dbReference>
<evidence type="ECO:0000256" key="2">
    <source>
        <dbReference type="ARBA" id="ARBA00022448"/>
    </source>
</evidence>
<evidence type="ECO:0000313" key="7">
    <source>
        <dbReference type="Proteomes" id="UP000548476"/>
    </source>
</evidence>
<feature type="domain" description="ABC transporter" evidence="5">
    <location>
        <begin position="7"/>
        <end position="256"/>
    </location>
</feature>
<organism evidence="6 7">
    <name type="scientific">Phytomonospora endophytica</name>
    <dbReference type="NCBI Taxonomy" id="714109"/>
    <lineage>
        <taxon>Bacteria</taxon>
        <taxon>Bacillati</taxon>
        <taxon>Actinomycetota</taxon>
        <taxon>Actinomycetes</taxon>
        <taxon>Micromonosporales</taxon>
        <taxon>Micromonosporaceae</taxon>
        <taxon>Phytomonospora</taxon>
    </lineage>
</organism>
<dbReference type="PROSITE" id="PS00211">
    <property type="entry name" value="ABC_TRANSPORTER_1"/>
    <property type="match status" value="1"/>
</dbReference>
<gene>
    <name evidence="6" type="ORF">HNR73_005889</name>
</gene>
<dbReference type="InterPro" id="IPR003593">
    <property type="entry name" value="AAA+_ATPase"/>
</dbReference>
<dbReference type="RefSeq" id="WP_184790808.1">
    <property type="nucleotide sequence ID" value="NZ_BONT01000066.1"/>
</dbReference>
<protein>
    <submittedName>
        <fullName evidence="6">ABC-type glutathione transport system ATPase component</fullName>
    </submittedName>
</protein>
<reference evidence="6 7" key="1">
    <citation type="submission" date="2020-08" db="EMBL/GenBank/DDBJ databases">
        <title>Genomic Encyclopedia of Type Strains, Phase IV (KMG-IV): sequencing the most valuable type-strain genomes for metagenomic binning, comparative biology and taxonomic classification.</title>
        <authorList>
            <person name="Goeker M."/>
        </authorList>
    </citation>
    <scope>NUCLEOTIDE SEQUENCE [LARGE SCALE GENOMIC DNA]</scope>
    <source>
        <strain evidence="6 7">YIM 65646</strain>
    </source>
</reference>
<dbReference type="SUPFAM" id="SSF52540">
    <property type="entry name" value="P-loop containing nucleoside triphosphate hydrolases"/>
    <property type="match status" value="1"/>
</dbReference>
<dbReference type="CDD" id="cd03257">
    <property type="entry name" value="ABC_NikE_OppD_transporters"/>
    <property type="match status" value="1"/>
</dbReference>
<accession>A0A841FZZ4</accession>
<proteinExistence type="inferred from homology"/>
<dbReference type="EMBL" id="JACHGT010000014">
    <property type="protein sequence ID" value="MBB6038009.1"/>
    <property type="molecule type" value="Genomic_DNA"/>
</dbReference>
<dbReference type="SMART" id="SM00382">
    <property type="entry name" value="AAA"/>
    <property type="match status" value="1"/>
</dbReference>
<evidence type="ECO:0000313" key="6">
    <source>
        <dbReference type="EMBL" id="MBB6038009.1"/>
    </source>
</evidence>
<dbReference type="GO" id="GO:0055085">
    <property type="term" value="P:transmembrane transport"/>
    <property type="evidence" value="ECO:0007669"/>
    <property type="project" value="UniProtKB-ARBA"/>
</dbReference>
<evidence type="ECO:0000259" key="5">
    <source>
        <dbReference type="PROSITE" id="PS50893"/>
    </source>
</evidence>
<evidence type="ECO:0000256" key="4">
    <source>
        <dbReference type="ARBA" id="ARBA00022840"/>
    </source>
</evidence>
<comment type="similarity">
    <text evidence="1">Belongs to the ABC transporter superfamily.</text>
</comment>
<dbReference type="InterPro" id="IPR050319">
    <property type="entry name" value="ABC_transp_ATP-bind"/>
</dbReference>
<dbReference type="GO" id="GO:0016887">
    <property type="term" value="F:ATP hydrolysis activity"/>
    <property type="evidence" value="ECO:0007669"/>
    <property type="project" value="InterPro"/>
</dbReference>
<dbReference type="GO" id="GO:0005524">
    <property type="term" value="F:ATP binding"/>
    <property type="evidence" value="ECO:0007669"/>
    <property type="project" value="UniProtKB-KW"/>
</dbReference>
<dbReference type="AlphaFoldDB" id="A0A841FZZ4"/>
<dbReference type="InterPro" id="IPR027417">
    <property type="entry name" value="P-loop_NTPase"/>
</dbReference>
<keyword evidence="7" id="KW-1185">Reference proteome</keyword>
<dbReference type="Gene3D" id="3.40.50.300">
    <property type="entry name" value="P-loop containing nucleotide triphosphate hydrolases"/>
    <property type="match status" value="1"/>
</dbReference>
<keyword evidence="3" id="KW-0547">Nucleotide-binding</keyword>
<dbReference type="PANTHER" id="PTHR43776:SF7">
    <property type="entry name" value="D,D-DIPEPTIDE TRANSPORT ATP-BINDING PROTEIN DDPF-RELATED"/>
    <property type="match status" value="1"/>
</dbReference>